<keyword evidence="3" id="KW-0808">Transferase</keyword>
<dbReference type="InterPro" id="IPR050953">
    <property type="entry name" value="N4_N6_ade-DNA_methylase"/>
</dbReference>
<proteinExistence type="predicted"/>
<dbReference type="SUPFAM" id="SSF53335">
    <property type="entry name" value="S-adenosyl-L-methionine-dependent methyltransferases"/>
    <property type="match status" value="1"/>
</dbReference>
<dbReference type="PRINTS" id="PR00507">
    <property type="entry name" value="N12N6MTFRASE"/>
</dbReference>
<dbReference type="GO" id="GO:0008168">
    <property type="term" value="F:methyltransferase activity"/>
    <property type="evidence" value="ECO:0007669"/>
    <property type="project" value="UniProtKB-KW"/>
</dbReference>
<protein>
    <recommendedName>
        <fullName evidence="1">site-specific DNA-methyltransferase (adenine-specific)</fullName>
        <ecNumber evidence="1">2.1.1.72</ecNumber>
    </recommendedName>
</protein>
<evidence type="ECO:0000259" key="5">
    <source>
        <dbReference type="Pfam" id="PF02384"/>
    </source>
</evidence>
<dbReference type="GO" id="GO:0032259">
    <property type="term" value="P:methylation"/>
    <property type="evidence" value="ECO:0007669"/>
    <property type="project" value="UniProtKB-KW"/>
</dbReference>
<organism evidence="6 7">
    <name type="scientific">Dolichospermum heterosporum TAC447</name>
    <dbReference type="NCBI Taxonomy" id="747523"/>
    <lineage>
        <taxon>Bacteria</taxon>
        <taxon>Bacillati</taxon>
        <taxon>Cyanobacteriota</taxon>
        <taxon>Cyanophyceae</taxon>
        <taxon>Nostocales</taxon>
        <taxon>Aphanizomenonaceae</taxon>
        <taxon>Dolichospermum</taxon>
        <taxon>Dolichospermum heterosporum</taxon>
    </lineage>
</organism>
<comment type="catalytic activity">
    <reaction evidence="4">
        <text>a 2'-deoxyadenosine in DNA + S-adenosyl-L-methionine = an N(6)-methyl-2'-deoxyadenosine in DNA + S-adenosyl-L-homocysteine + H(+)</text>
        <dbReference type="Rhea" id="RHEA:15197"/>
        <dbReference type="Rhea" id="RHEA-COMP:12418"/>
        <dbReference type="Rhea" id="RHEA-COMP:12419"/>
        <dbReference type="ChEBI" id="CHEBI:15378"/>
        <dbReference type="ChEBI" id="CHEBI:57856"/>
        <dbReference type="ChEBI" id="CHEBI:59789"/>
        <dbReference type="ChEBI" id="CHEBI:90615"/>
        <dbReference type="ChEBI" id="CHEBI:90616"/>
        <dbReference type="EC" id="2.1.1.72"/>
    </reaction>
</comment>
<dbReference type="RefSeq" id="WP_257120893.1">
    <property type="nucleotide sequence ID" value="NZ_CP099464.1"/>
</dbReference>
<dbReference type="EMBL" id="CP099464">
    <property type="protein sequence ID" value="UUO14653.1"/>
    <property type="molecule type" value="Genomic_DNA"/>
</dbReference>
<evidence type="ECO:0000256" key="4">
    <source>
        <dbReference type="ARBA" id="ARBA00047942"/>
    </source>
</evidence>
<evidence type="ECO:0000313" key="7">
    <source>
        <dbReference type="Proteomes" id="UP001057561"/>
    </source>
</evidence>
<dbReference type="EC" id="2.1.1.72" evidence="1"/>
<reference evidence="6" key="1">
    <citation type="submission" date="2022-06" db="EMBL/GenBank/DDBJ databases">
        <title>Nostosin G and Spiroidesin B from the Cyanobacterium Dolichospermum sp. NIES-1697.</title>
        <authorList>
            <person name="Phan C.-S."/>
            <person name="Mehjabin J.J."/>
            <person name="Anas A.R.J."/>
            <person name="Hayasaka M."/>
            <person name="Onoki R."/>
            <person name="Wang J."/>
            <person name="Umezawa T."/>
            <person name="Washio K."/>
            <person name="Morikawa M."/>
            <person name="Okino T."/>
        </authorList>
    </citation>
    <scope>NUCLEOTIDE SEQUENCE</scope>
    <source>
        <strain evidence="6">NIES-1697</strain>
    </source>
</reference>
<keyword evidence="7" id="KW-1185">Reference proteome</keyword>
<evidence type="ECO:0000256" key="2">
    <source>
        <dbReference type="ARBA" id="ARBA00022603"/>
    </source>
</evidence>
<name>A0ABY5LVS2_9CYAN</name>
<accession>A0ABY5LVS2</accession>
<feature type="domain" description="DNA methylase adenine-specific" evidence="5">
    <location>
        <begin position="304"/>
        <end position="461"/>
    </location>
</feature>
<dbReference type="InterPro" id="IPR029063">
    <property type="entry name" value="SAM-dependent_MTases_sf"/>
</dbReference>
<dbReference type="PANTHER" id="PTHR33841:SF1">
    <property type="entry name" value="DNA METHYLTRANSFERASE A"/>
    <property type="match status" value="1"/>
</dbReference>
<dbReference type="PANTHER" id="PTHR33841">
    <property type="entry name" value="DNA METHYLTRANSFERASE YEEA-RELATED"/>
    <property type="match status" value="1"/>
</dbReference>
<evidence type="ECO:0000256" key="3">
    <source>
        <dbReference type="ARBA" id="ARBA00022679"/>
    </source>
</evidence>
<evidence type="ECO:0000256" key="1">
    <source>
        <dbReference type="ARBA" id="ARBA00011900"/>
    </source>
</evidence>
<evidence type="ECO:0000313" key="6">
    <source>
        <dbReference type="EMBL" id="UUO14653.1"/>
    </source>
</evidence>
<gene>
    <name evidence="6" type="ORF">NG743_21890</name>
</gene>
<dbReference type="Pfam" id="PF02384">
    <property type="entry name" value="N6_Mtase"/>
    <property type="match status" value="1"/>
</dbReference>
<dbReference type="InterPro" id="IPR003356">
    <property type="entry name" value="DNA_methylase_A-5"/>
</dbReference>
<keyword evidence="2 6" id="KW-0489">Methyltransferase</keyword>
<dbReference type="Proteomes" id="UP001057561">
    <property type="component" value="Chromosome"/>
</dbReference>
<dbReference type="Gene3D" id="3.40.50.150">
    <property type="entry name" value="Vaccinia Virus protein VP39"/>
    <property type="match status" value="1"/>
</dbReference>
<sequence length="924" mass="105781">MAVRGLDNVIEIAHRVWGIEPHRHVRIPSANSNEQPIPVDALWTDYGLRPNSNNLSFIVQSVHESEINAWKQRLRYWPVRAGLLVSDEIYILQYYTPSGKLEERIVDRDSLYLELTRPDSHLFKPKALAEFRTGQLTLADIEEPVSERSFSFLLRQRAELDQAFQTAIQEVLTEIGIPKRRNSKSNISSRNEIAGHGIRVAIAFLAARILEDKGFFGTDSRIPTDDPRLLLNLTVPHANGFFKKALEESIPYLSDRILQRLAANLGSRVSFALVDHRDVGLLYERAIKELPSYIEGEQWTDLQRHYTPIAIAEKMLELLPLERLRPEERIIFDPAAGSGSLLLAATSRLAGMIDIPENLEARKSYLANHVVGNDLDQYADLVTQLRYTLAKESLGQDIPFPFPNNFTHENYELLNKDNLYMKPRVIVANPPFEKDGNIERAAEFVKIALSWLDKGSQFAFILPQSFLIGSMYGIPNVRKLFTEKCQIFDVWQCPEGTVGINANQDICVVLGSVGKPKIKIPTIARAIFTRAKINDTRENGFLGSTWISQLDSNYESESWKSVTAPSITINVPTIPLGSLFFVFNGVKPGNLGKIYPPLNKCPEGIKCKLYWRLTWHDKNRLWADPESVDKDQRYLRYGRQYLNGSRIENEPLLDLPKVLVGSDVNRGTSNPLAAHLDTIGLCPNNHIFCIFPIKEAGKHDKKYDLCQEWEEWEEWEALSYEEQKLWLLGILASKIAGELSLKGRSSRGITRDLLYQLPLPFSIDYRIIEITRQIIERDQQHLEIPKPDELRIKLNEIVEESYGNPHWIEIKRTGEPPELELWKSEQTKPTFTVRGQVLEVSQDNSQIHLYLSGLLDDNRENWLPVLPEMPGWALDGTVFKAELSQDVETFEELAQRPWAIRQFRHTPRPYLTDDELKEELGIEE</sequence>